<organism evidence="10 11">
    <name type="scientific">Castellaniella daejeonensis</name>
    <dbReference type="NCBI Taxonomy" id="659013"/>
    <lineage>
        <taxon>Bacteria</taxon>
        <taxon>Pseudomonadati</taxon>
        <taxon>Pseudomonadota</taxon>
        <taxon>Betaproteobacteria</taxon>
        <taxon>Burkholderiales</taxon>
        <taxon>Alcaligenaceae</taxon>
        <taxon>Castellaniella</taxon>
    </lineage>
</organism>
<proteinExistence type="inferred from homology"/>
<evidence type="ECO:0000256" key="7">
    <source>
        <dbReference type="ARBA" id="ARBA00023237"/>
    </source>
</evidence>
<dbReference type="InterPro" id="IPR010130">
    <property type="entry name" value="T1SS_OMP_TolC"/>
</dbReference>
<evidence type="ECO:0000256" key="9">
    <source>
        <dbReference type="SAM" id="SignalP"/>
    </source>
</evidence>
<keyword evidence="7" id="KW-0998">Cell outer membrane</keyword>
<sequence>MASKKTALSALCAALAIAFTSQACADNATLTQAVETAVLNNPEIGAQFHNFQSGLEGQKVRRGALLPEVNLQGWTGREYRGSTSTNGSTDWSRSGYSLSLRQLLFDGFSTINDVRQLGFEKLADYYTLKATVDDLALQAAQAYLDVQRYREQVALAQQNYNLHKDILGQISERSSSGVGRGVDEVQAQARLALAQTNLMTASGNLNDVTQRYQRIVGMVPAETLAEAPAVEGELPKDPTDFSQSVRVNPTVLAKQALVQAAERGKASAQGRFSPTLELRAATGRDRSDPPYINDETTQSSNVQLMATFNLFRGGADAARVRQTAAQTYAARDVRDYTCRNVQQELSIAWNNVVRLRQQLPFLRQHERDIAQVRVAYMQQFKIGQRTLLDLLDTENELFDARQALTNGIFDLRVAEYRWLSLSHKLMPALGLADPYQEQPEEAAKLQFPDEVLKACLTPLPDTRNLQPIQVNYQSGLKPPVLAPAGNAAGASSGKASGWN</sequence>
<evidence type="ECO:0000256" key="5">
    <source>
        <dbReference type="ARBA" id="ARBA00022692"/>
    </source>
</evidence>
<dbReference type="EMBL" id="BAAAFN010000004">
    <property type="protein sequence ID" value="GAA0217932.1"/>
    <property type="molecule type" value="Genomic_DNA"/>
</dbReference>
<accession>A0ABN0TC96</accession>
<dbReference type="Pfam" id="PF02321">
    <property type="entry name" value="OEP"/>
    <property type="match status" value="2"/>
</dbReference>
<keyword evidence="9" id="KW-0732">Signal</keyword>
<dbReference type="PANTHER" id="PTHR30026:SF22">
    <property type="entry name" value="OUTER MEMBRANE EFFLUX PROTEIN"/>
    <property type="match status" value="1"/>
</dbReference>
<keyword evidence="11" id="KW-1185">Reference proteome</keyword>
<dbReference type="Proteomes" id="UP001501176">
    <property type="component" value="Unassembled WGS sequence"/>
</dbReference>
<feature type="region of interest" description="Disordered" evidence="8">
    <location>
        <begin position="275"/>
        <end position="297"/>
    </location>
</feature>
<dbReference type="Gene3D" id="1.20.1600.10">
    <property type="entry name" value="Outer membrane efflux proteins (OEP)"/>
    <property type="match status" value="1"/>
</dbReference>
<keyword evidence="3" id="KW-0813">Transport</keyword>
<evidence type="ECO:0000256" key="1">
    <source>
        <dbReference type="ARBA" id="ARBA00004442"/>
    </source>
</evidence>
<reference evidence="10 11" key="1">
    <citation type="journal article" date="2019" name="Int. J. Syst. Evol. Microbiol.">
        <title>The Global Catalogue of Microorganisms (GCM) 10K type strain sequencing project: providing services to taxonomists for standard genome sequencing and annotation.</title>
        <authorList>
            <consortium name="The Broad Institute Genomics Platform"/>
            <consortium name="The Broad Institute Genome Sequencing Center for Infectious Disease"/>
            <person name="Wu L."/>
            <person name="Ma J."/>
        </authorList>
    </citation>
    <scope>NUCLEOTIDE SEQUENCE [LARGE SCALE GENOMIC DNA]</scope>
    <source>
        <strain evidence="10 11">JCM 16240</strain>
    </source>
</reference>
<comment type="subcellular location">
    <subcellularLocation>
        <location evidence="1">Cell outer membrane</location>
    </subcellularLocation>
</comment>
<dbReference type="InterPro" id="IPR051906">
    <property type="entry name" value="TolC-like"/>
</dbReference>
<name>A0ABN0TC96_9BURK</name>
<feature type="chain" id="PRO_5047361964" evidence="9">
    <location>
        <begin position="26"/>
        <end position="499"/>
    </location>
</feature>
<protein>
    <submittedName>
        <fullName evidence="10">TolC family outer membrane protein</fullName>
    </submittedName>
</protein>
<evidence type="ECO:0000256" key="8">
    <source>
        <dbReference type="SAM" id="MobiDB-lite"/>
    </source>
</evidence>
<dbReference type="PANTHER" id="PTHR30026">
    <property type="entry name" value="OUTER MEMBRANE PROTEIN TOLC"/>
    <property type="match status" value="1"/>
</dbReference>
<comment type="caution">
    <text evidence="10">The sequence shown here is derived from an EMBL/GenBank/DDBJ whole genome shotgun (WGS) entry which is preliminary data.</text>
</comment>
<evidence type="ECO:0000313" key="10">
    <source>
        <dbReference type="EMBL" id="GAA0217932.1"/>
    </source>
</evidence>
<evidence type="ECO:0000256" key="2">
    <source>
        <dbReference type="ARBA" id="ARBA00007613"/>
    </source>
</evidence>
<evidence type="ECO:0000313" key="11">
    <source>
        <dbReference type="Proteomes" id="UP001501176"/>
    </source>
</evidence>
<dbReference type="SUPFAM" id="SSF56954">
    <property type="entry name" value="Outer membrane efflux proteins (OEP)"/>
    <property type="match status" value="1"/>
</dbReference>
<dbReference type="RefSeq" id="WP_325124632.1">
    <property type="nucleotide sequence ID" value="NZ_BAAAFN010000004.1"/>
</dbReference>
<dbReference type="NCBIfam" id="TIGR01844">
    <property type="entry name" value="type_I_sec_TolC"/>
    <property type="match status" value="1"/>
</dbReference>
<evidence type="ECO:0000256" key="3">
    <source>
        <dbReference type="ARBA" id="ARBA00022448"/>
    </source>
</evidence>
<gene>
    <name evidence="10" type="ORF">GCM10009125_03620</name>
</gene>
<keyword evidence="5" id="KW-0812">Transmembrane</keyword>
<dbReference type="PROSITE" id="PS51257">
    <property type="entry name" value="PROKAR_LIPOPROTEIN"/>
    <property type="match status" value="1"/>
</dbReference>
<evidence type="ECO:0000256" key="4">
    <source>
        <dbReference type="ARBA" id="ARBA00022452"/>
    </source>
</evidence>
<keyword evidence="4" id="KW-1134">Transmembrane beta strand</keyword>
<comment type="similarity">
    <text evidence="2">Belongs to the outer membrane factor (OMF) (TC 1.B.17) family.</text>
</comment>
<keyword evidence="6" id="KW-0472">Membrane</keyword>
<dbReference type="InterPro" id="IPR003423">
    <property type="entry name" value="OMP_efflux"/>
</dbReference>
<evidence type="ECO:0000256" key="6">
    <source>
        <dbReference type="ARBA" id="ARBA00023136"/>
    </source>
</evidence>
<feature type="signal peptide" evidence="9">
    <location>
        <begin position="1"/>
        <end position="25"/>
    </location>
</feature>